<dbReference type="Pfam" id="PF11456">
    <property type="entry name" value="DUF3019"/>
    <property type="match status" value="1"/>
</dbReference>
<dbReference type="InterPro" id="IPR021559">
    <property type="entry name" value="DUF3019"/>
</dbReference>
<evidence type="ECO:0000313" key="2">
    <source>
        <dbReference type="EMBL" id="MDQ9092018.1"/>
    </source>
</evidence>
<comment type="caution">
    <text evidence="2">The sequence shown here is derived from an EMBL/GenBank/DDBJ whole genome shotgun (WGS) entry which is preliminary data.</text>
</comment>
<keyword evidence="1" id="KW-0732">Signal</keyword>
<dbReference type="Proteomes" id="UP001226574">
    <property type="component" value="Unassembled WGS sequence"/>
</dbReference>
<dbReference type="EMBL" id="JAVIFY010000006">
    <property type="protein sequence ID" value="MDQ9092018.1"/>
    <property type="molecule type" value="Genomic_DNA"/>
</dbReference>
<protein>
    <submittedName>
        <fullName evidence="2">DUF3019 domain-containing protein</fullName>
    </submittedName>
</protein>
<reference evidence="2 3" key="1">
    <citation type="submission" date="2023-08" db="EMBL/GenBank/DDBJ databases">
        <title>Pseudoalteromonas haloplanktis LL1 genome.</title>
        <authorList>
            <person name="Wu S."/>
        </authorList>
    </citation>
    <scope>NUCLEOTIDE SEQUENCE [LARGE SCALE GENOMIC DNA]</scope>
    <source>
        <strain evidence="2 3">LL1</strain>
    </source>
</reference>
<feature type="chain" id="PRO_5045999483" evidence="1">
    <location>
        <begin position="26"/>
        <end position="135"/>
    </location>
</feature>
<evidence type="ECO:0000313" key="3">
    <source>
        <dbReference type="Proteomes" id="UP001226574"/>
    </source>
</evidence>
<accession>A0ABU1BBW4</accession>
<evidence type="ECO:0000256" key="1">
    <source>
        <dbReference type="SAM" id="SignalP"/>
    </source>
</evidence>
<feature type="signal peptide" evidence="1">
    <location>
        <begin position="1"/>
        <end position="25"/>
    </location>
</feature>
<sequence>MKNIHKKIIPFVYLCCTALCFNCFATTKDKPFFKVSPTVCITETKQAVCEFNIQVSFTLDPFKELCIEISNRPQYTQCYTQRGVIEERFKIAANKEFKVQLIDPLTNLVVIEQILSVANYEANDYRLRRRFGWSL</sequence>
<organism evidence="2 3">
    <name type="scientific">Pseudoalteromonas haloplanktis</name>
    <name type="common">Alteromonas haloplanktis</name>
    <dbReference type="NCBI Taxonomy" id="228"/>
    <lineage>
        <taxon>Bacteria</taxon>
        <taxon>Pseudomonadati</taxon>
        <taxon>Pseudomonadota</taxon>
        <taxon>Gammaproteobacteria</taxon>
        <taxon>Alteromonadales</taxon>
        <taxon>Pseudoalteromonadaceae</taxon>
        <taxon>Pseudoalteromonas</taxon>
    </lineage>
</organism>
<keyword evidence="3" id="KW-1185">Reference proteome</keyword>
<proteinExistence type="predicted"/>
<name>A0ABU1BBW4_PSEHA</name>
<gene>
    <name evidence="2" type="ORF">RC083_10495</name>
</gene>
<dbReference type="RefSeq" id="WP_309039004.1">
    <property type="nucleotide sequence ID" value="NZ_JAVIFY010000006.1"/>
</dbReference>